<feature type="transmembrane region" description="Helical" evidence="8">
    <location>
        <begin position="53"/>
        <end position="73"/>
    </location>
</feature>
<evidence type="ECO:0000256" key="1">
    <source>
        <dbReference type="ARBA" id="ARBA00004651"/>
    </source>
</evidence>
<dbReference type="NCBIfam" id="TIGR03173">
    <property type="entry name" value="pbuX"/>
    <property type="match status" value="1"/>
</dbReference>
<accession>A0ABS0SZU3</accession>
<feature type="transmembrane region" description="Helical" evidence="8">
    <location>
        <begin position="105"/>
        <end position="125"/>
    </location>
</feature>
<dbReference type="Proteomes" id="UP000639859">
    <property type="component" value="Unassembled WGS sequence"/>
</dbReference>
<feature type="transmembrane region" description="Helical" evidence="8">
    <location>
        <begin position="166"/>
        <end position="185"/>
    </location>
</feature>
<evidence type="ECO:0000256" key="2">
    <source>
        <dbReference type="ARBA" id="ARBA00008821"/>
    </source>
</evidence>
<feature type="transmembrane region" description="Helical" evidence="8">
    <location>
        <begin position="80"/>
        <end position="99"/>
    </location>
</feature>
<reference evidence="9 10" key="1">
    <citation type="submission" date="2020-11" db="EMBL/GenBank/DDBJ databases">
        <title>genome sequence of strain KACC 18849.</title>
        <authorList>
            <person name="Gao J."/>
            <person name="Zhang X."/>
        </authorList>
    </citation>
    <scope>NUCLEOTIDE SEQUENCE [LARGE SCALE GENOMIC DNA]</scope>
    <source>
        <strain evidence="9 10">KACC 18849</strain>
    </source>
</reference>
<keyword evidence="7 8" id="KW-0472">Membrane</keyword>
<feature type="transmembrane region" description="Helical" evidence="8">
    <location>
        <begin position="346"/>
        <end position="365"/>
    </location>
</feature>
<organism evidence="9 10">
    <name type="scientific">Caulobacter hibisci</name>
    <dbReference type="NCBI Taxonomy" id="2035993"/>
    <lineage>
        <taxon>Bacteria</taxon>
        <taxon>Pseudomonadati</taxon>
        <taxon>Pseudomonadota</taxon>
        <taxon>Alphaproteobacteria</taxon>
        <taxon>Caulobacterales</taxon>
        <taxon>Caulobacteraceae</taxon>
        <taxon>Caulobacter</taxon>
    </lineage>
</organism>
<keyword evidence="10" id="KW-1185">Reference proteome</keyword>
<sequence>MAKLVASAVDARPPAGRLLLLAIQHVLSMYAGAITVPLVVAGALGLTPAETGFLVSASLLTSGVVTIVQCLGLGPFGIKLPVVMGVTFVGALPAVAIASASPHGLAEVFGAAIVAGVVGLLVIPFMSRLTHVLTPVVTGTAMLLIGVSLIGVTADWAAGGRGAARFGDPVNLLIAAVTLTAILTISRFGRGFLAATAILAGMIVGVVFAGAVGALAPVSLADSAWIAPPLPGQMGWPHFDLAASTTMVVVMLITLVESSGMLIMLGRISGRPLDAEALARGLRTDALGSIIGGLLGSFPCTSYSQNIALVGLTGVASRWVCATAGALLVVLAMVPKLSLLVAGLPSPVLGGAGLVLFGMVAAAGVHALSEVDYAQPGRLTVVAVSLALGLLPMFRPTLFDRLPKALAPFLENGMLIGVVSAIALNLLFKSTSSPRPAAEGGSAAPLHP</sequence>
<feature type="transmembrane region" description="Helical" evidence="8">
    <location>
        <begin position="406"/>
        <end position="428"/>
    </location>
</feature>
<dbReference type="EMBL" id="JADWOX010000011">
    <property type="protein sequence ID" value="MBI1685145.1"/>
    <property type="molecule type" value="Genomic_DNA"/>
</dbReference>
<comment type="caution">
    <text evidence="9">The sequence shown here is derived from an EMBL/GenBank/DDBJ whole genome shotgun (WGS) entry which is preliminary data.</text>
</comment>
<feature type="transmembrane region" description="Helical" evidence="8">
    <location>
        <begin position="27"/>
        <end position="47"/>
    </location>
</feature>
<dbReference type="NCBIfam" id="NF037981">
    <property type="entry name" value="NCS2_1"/>
    <property type="match status" value="1"/>
</dbReference>
<evidence type="ECO:0000256" key="5">
    <source>
        <dbReference type="ARBA" id="ARBA00022692"/>
    </source>
</evidence>
<dbReference type="InterPro" id="IPR006042">
    <property type="entry name" value="Xan_ur_permease"/>
</dbReference>
<keyword evidence="6 8" id="KW-1133">Transmembrane helix</keyword>
<comment type="subcellular location">
    <subcellularLocation>
        <location evidence="1">Cell membrane</location>
        <topology evidence="1">Multi-pass membrane protein</topology>
    </subcellularLocation>
</comment>
<evidence type="ECO:0000256" key="6">
    <source>
        <dbReference type="ARBA" id="ARBA00022989"/>
    </source>
</evidence>
<feature type="transmembrane region" description="Helical" evidence="8">
    <location>
        <begin position="286"/>
        <end position="304"/>
    </location>
</feature>
<protein>
    <submittedName>
        <fullName evidence="9">Purine permease</fullName>
    </submittedName>
</protein>
<evidence type="ECO:0000256" key="3">
    <source>
        <dbReference type="ARBA" id="ARBA00022448"/>
    </source>
</evidence>
<evidence type="ECO:0000313" key="10">
    <source>
        <dbReference type="Proteomes" id="UP000639859"/>
    </source>
</evidence>
<keyword evidence="5 8" id="KW-0812">Transmembrane</keyword>
<feature type="transmembrane region" description="Helical" evidence="8">
    <location>
        <begin position="377"/>
        <end position="394"/>
    </location>
</feature>
<proteinExistence type="inferred from homology"/>
<feature type="transmembrane region" description="Helical" evidence="8">
    <location>
        <begin position="132"/>
        <end position="154"/>
    </location>
</feature>
<dbReference type="PANTHER" id="PTHR42810:SF4">
    <property type="entry name" value="URIC ACID TRANSPORTER UACT"/>
    <property type="match status" value="1"/>
</dbReference>
<evidence type="ECO:0000256" key="4">
    <source>
        <dbReference type="ARBA" id="ARBA00022475"/>
    </source>
</evidence>
<dbReference type="InterPro" id="IPR006043">
    <property type="entry name" value="NCS2"/>
</dbReference>
<dbReference type="RefSeq" id="WP_198577056.1">
    <property type="nucleotide sequence ID" value="NZ_JADWOX010000011.1"/>
</dbReference>
<dbReference type="PROSITE" id="PS01116">
    <property type="entry name" value="XANTH_URACIL_PERMASE"/>
    <property type="match status" value="1"/>
</dbReference>
<dbReference type="Pfam" id="PF00860">
    <property type="entry name" value="Xan_ur_permease"/>
    <property type="match status" value="1"/>
</dbReference>
<dbReference type="InterPro" id="IPR017588">
    <property type="entry name" value="UacT-like"/>
</dbReference>
<dbReference type="NCBIfam" id="TIGR00801">
    <property type="entry name" value="ncs2"/>
    <property type="match status" value="1"/>
</dbReference>
<feature type="transmembrane region" description="Helical" evidence="8">
    <location>
        <begin position="316"/>
        <end position="334"/>
    </location>
</feature>
<keyword evidence="4" id="KW-1003">Cell membrane</keyword>
<keyword evidence="3" id="KW-0813">Transport</keyword>
<dbReference type="PANTHER" id="PTHR42810">
    <property type="entry name" value="PURINE PERMEASE C1399.01C-RELATED"/>
    <property type="match status" value="1"/>
</dbReference>
<gene>
    <name evidence="9" type="ORF">I4Q42_15850</name>
</gene>
<feature type="transmembrane region" description="Helical" evidence="8">
    <location>
        <begin position="241"/>
        <end position="265"/>
    </location>
</feature>
<evidence type="ECO:0000313" key="9">
    <source>
        <dbReference type="EMBL" id="MBI1685145.1"/>
    </source>
</evidence>
<evidence type="ECO:0000256" key="8">
    <source>
        <dbReference type="SAM" id="Phobius"/>
    </source>
</evidence>
<comment type="similarity">
    <text evidence="2">Belongs to the nucleobase:cation symporter-2 (NCS2) (TC 2.A.40) family.</text>
</comment>
<feature type="transmembrane region" description="Helical" evidence="8">
    <location>
        <begin position="192"/>
        <end position="221"/>
    </location>
</feature>
<name>A0ABS0SZU3_9CAUL</name>
<evidence type="ECO:0000256" key="7">
    <source>
        <dbReference type="ARBA" id="ARBA00023136"/>
    </source>
</evidence>